<feature type="transmembrane region" description="Helical" evidence="12">
    <location>
        <begin position="63"/>
        <end position="82"/>
    </location>
</feature>
<keyword evidence="7" id="KW-0915">Sodium</keyword>
<keyword evidence="10" id="KW-0739">Sodium transport</keyword>
<keyword evidence="8" id="KW-0406">Ion transport</keyword>
<feature type="transmembrane region" description="Helical" evidence="12">
    <location>
        <begin position="394"/>
        <end position="416"/>
    </location>
</feature>
<feature type="transmembrane region" description="Helical" evidence="12">
    <location>
        <begin position="172"/>
        <end position="191"/>
    </location>
</feature>
<dbReference type="PANTHER" id="PTHR42985:SF39">
    <property type="entry name" value="GH10366P"/>
    <property type="match status" value="1"/>
</dbReference>
<evidence type="ECO:0000256" key="5">
    <source>
        <dbReference type="ARBA" id="ARBA00022692"/>
    </source>
</evidence>
<dbReference type="GO" id="GO:0015293">
    <property type="term" value="F:symporter activity"/>
    <property type="evidence" value="ECO:0007669"/>
    <property type="project" value="TreeGrafter"/>
</dbReference>
<dbReference type="InterPro" id="IPR038377">
    <property type="entry name" value="Na/Glc_symporter_sf"/>
</dbReference>
<feature type="transmembrane region" description="Helical" evidence="12">
    <location>
        <begin position="203"/>
        <end position="227"/>
    </location>
</feature>
<feature type="transmembrane region" description="Helical" evidence="12">
    <location>
        <begin position="20"/>
        <end position="42"/>
    </location>
</feature>
<feature type="transmembrane region" description="Helical" evidence="12">
    <location>
        <begin position="520"/>
        <end position="550"/>
    </location>
</feature>
<dbReference type="Pfam" id="PF00474">
    <property type="entry name" value="SSF"/>
    <property type="match status" value="1"/>
</dbReference>
<proteinExistence type="inferred from homology"/>
<dbReference type="GO" id="GO:0006814">
    <property type="term" value="P:sodium ion transport"/>
    <property type="evidence" value="ECO:0007669"/>
    <property type="project" value="UniProtKB-KW"/>
</dbReference>
<feature type="transmembrane region" description="Helical" evidence="12">
    <location>
        <begin position="94"/>
        <end position="117"/>
    </location>
</feature>
<feature type="transmembrane region" description="Helical" evidence="12">
    <location>
        <begin position="422"/>
        <end position="443"/>
    </location>
</feature>
<organism evidence="13 14">
    <name type="scientific">Bemisia tabaci</name>
    <name type="common">Sweetpotato whitefly</name>
    <name type="synonym">Aleurodes tabaci</name>
    <dbReference type="NCBI Taxonomy" id="7038"/>
    <lineage>
        <taxon>Eukaryota</taxon>
        <taxon>Metazoa</taxon>
        <taxon>Ecdysozoa</taxon>
        <taxon>Arthropoda</taxon>
        <taxon>Hexapoda</taxon>
        <taxon>Insecta</taxon>
        <taxon>Pterygota</taxon>
        <taxon>Neoptera</taxon>
        <taxon>Paraneoptera</taxon>
        <taxon>Hemiptera</taxon>
        <taxon>Sternorrhyncha</taxon>
        <taxon>Aleyrodoidea</taxon>
        <taxon>Aleyrodidae</taxon>
        <taxon>Aleyrodinae</taxon>
        <taxon>Bemisia</taxon>
    </lineage>
</organism>
<comment type="similarity">
    <text evidence="2 11">Belongs to the sodium:solute symporter (SSF) (TC 2.A.21) family.</text>
</comment>
<dbReference type="AlphaFoldDB" id="A0A9P0F3U4"/>
<evidence type="ECO:0000256" key="6">
    <source>
        <dbReference type="ARBA" id="ARBA00022989"/>
    </source>
</evidence>
<evidence type="ECO:0000256" key="11">
    <source>
        <dbReference type="RuleBase" id="RU362091"/>
    </source>
</evidence>
<keyword evidence="6 12" id="KW-1133">Transmembrane helix</keyword>
<dbReference type="KEGG" id="btab:109032737"/>
<evidence type="ECO:0000256" key="2">
    <source>
        <dbReference type="ARBA" id="ARBA00006434"/>
    </source>
</evidence>
<keyword evidence="14" id="KW-1185">Reference proteome</keyword>
<evidence type="ECO:0000256" key="10">
    <source>
        <dbReference type="ARBA" id="ARBA00023201"/>
    </source>
</evidence>
<gene>
    <name evidence="13" type="ORF">BEMITA_LOCUS9553</name>
</gene>
<dbReference type="CDD" id="cd11492">
    <property type="entry name" value="SLC5sbd_NIS-SMVT"/>
    <property type="match status" value="1"/>
</dbReference>
<name>A0A9P0F3U4_BEMTA</name>
<sequence length="620" mass="68520">MTMETVPGAEAQPQFVVADYLVFGGMLTCSMLIGVYHGCGLFRKEKKKVTSDEFLTAEGKLGTIPVALSMLASFLSSITLMGQPAEVYQYGPQLWMFGASAFLVVPFIGYRMVPFFLSHKYTSAYQYFGERFSKKLQLLTSVLFSFQMILYLALVLYAPALAMHRVTGMNTMLVVTTMYLVCIFYTTIGGMKAVVWTDSFQIVVLYVAMIAILVKGTIDIGGLSTVWERNAEFNRTNFLDWTFDPTVRYDAWSSFVGSAVLHVTFYGGNQLQIQRYFVVNSAAKARKMLWINAVGWTCVVFLTVYTGMLIFANYAYCDPIKSHVVSTPDELFPLYVMQTLNEFPGFPGLFLAGIFSAGLSTVATGVNSLAAIWFAEMEGTKFRAGIDEKHSGTVVKLLAFCFGILSYLLVFVVPYMGTLAKVTISLSGAFAGSLFGIFVLGLCFPRVETWGATIGLVSSTIFMAWVTVGSMAAERLGDSSFQTIATSVVDCPDNSTLISVPEKLIMEGSYEIPYLHRVSYLWYATMSISVTVAVGITVSYTLQALGLAAIPQKRIDRIKNGNSNLHPNPNNQDQLLLDENSRKLPQIVNEKVKPMTTESRFNNWYRAVKKSGGRGFNNAS</sequence>
<keyword evidence="3" id="KW-0813">Transport</keyword>
<evidence type="ECO:0000256" key="9">
    <source>
        <dbReference type="ARBA" id="ARBA00023136"/>
    </source>
</evidence>
<feature type="transmembrane region" description="Helical" evidence="12">
    <location>
        <begin position="289"/>
        <end position="316"/>
    </location>
</feature>
<protein>
    <recommendedName>
        <fullName evidence="15">Sodium-coupled monocarboxylate transporter 1</fullName>
    </recommendedName>
</protein>
<evidence type="ECO:0000256" key="3">
    <source>
        <dbReference type="ARBA" id="ARBA00022448"/>
    </source>
</evidence>
<evidence type="ECO:0000256" key="7">
    <source>
        <dbReference type="ARBA" id="ARBA00023053"/>
    </source>
</evidence>
<evidence type="ECO:0008006" key="15">
    <source>
        <dbReference type="Google" id="ProtNLM"/>
    </source>
</evidence>
<evidence type="ECO:0000256" key="12">
    <source>
        <dbReference type="SAM" id="Phobius"/>
    </source>
</evidence>
<dbReference type="PROSITE" id="PS50283">
    <property type="entry name" value="NA_SOLUT_SYMP_3"/>
    <property type="match status" value="1"/>
</dbReference>
<dbReference type="Proteomes" id="UP001152759">
    <property type="component" value="Chromosome 5"/>
</dbReference>
<evidence type="ECO:0000313" key="13">
    <source>
        <dbReference type="EMBL" id="CAH0390866.1"/>
    </source>
</evidence>
<feature type="transmembrane region" description="Helical" evidence="12">
    <location>
        <begin position="349"/>
        <end position="374"/>
    </location>
</feature>
<dbReference type="PANTHER" id="PTHR42985">
    <property type="entry name" value="SODIUM-COUPLED MONOCARBOXYLATE TRANSPORTER"/>
    <property type="match status" value="1"/>
</dbReference>
<feature type="transmembrane region" description="Helical" evidence="12">
    <location>
        <begin position="247"/>
        <end position="268"/>
    </location>
</feature>
<comment type="subcellular location">
    <subcellularLocation>
        <location evidence="1">Cell membrane</location>
        <topology evidence="1">Multi-pass membrane protein</topology>
    </subcellularLocation>
</comment>
<keyword evidence="4" id="KW-1003">Cell membrane</keyword>
<evidence type="ECO:0000256" key="4">
    <source>
        <dbReference type="ARBA" id="ARBA00022475"/>
    </source>
</evidence>
<evidence type="ECO:0000313" key="14">
    <source>
        <dbReference type="Proteomes" id="UP001152759"/>
    </source>
</evidence>
<dbReference type="Gene3D" id="1.20.1730.10">
    <property type="entry name" value="Sodium/glucose cotransporter"/>
    <property type="match status" value="1"/>
</dbReference>
<accession>A0A9P0F3U4</accession>
<reference evidence="13" key="1">
    <citation type="submission" date="2021-12" db="EMBL/GenBank/DDBJ databases">
        <authorList>
            <person name="King R."/>
        </authorList>
    </citation>
    <scope>NUCLEOTIDE SEQUENCE</scope>
</reference>
<evidence type="ECO:0000256" key="1">
    <source>
        <dbReference type="ARBA" id="ARBA00004651"/>
    </source>
</evidence>
<keyword evidence="5 12" id="KW-0812">Transmembrane</keyword>
<evidence type="ECO:0000256" key="8">
    <source>
        <dbReference type="ARBA" id="ARBA00023065"/>
    </source>
</evidence>
<feature type="transmembrane region" description="Helical" evidence="12">
    <location>
        <begin position="138"/>
        <end position="160"/>
    </location>
</feature>
<feature type="transmembrane region" description="Helical" evidence="12">
    <location>
        <begin position="450"/>
        <end position="473"/>
    </location>
</feature>
<dbReference type="InterPro" id="IPR051163">
    <property type="entry name" value="Sodium:Solute_Symporter_SSF"/>
</dbReference>
<dbReference type="InterPro" id="IPR001734">
    <property type="entry name" value="Na/solute_symporter"/>
</dbReference>
<dbReference type="NCBIfam" id="TIGR00813">
    <property type="entry name" value="sss"/>
    <property type="match status" value="1"/>
</dbReference>
<dbReference type="EMBL" id="OU963866">
    <property type="protein sequence ID" value="CAH0390866.1"/>
    <property type="molecule type" value="Genomic_DNA"/>
</dbReference>
<keyword evidence="9 12" id="KW-0472">Membrane</keyword>
<dbReference type="GO" id="GO:0005886">
    <property type="term" value="C:plasma membrane"/>
    <property type="evidence" value="ECO:0007669"/>
    <property type="project" value="UniProtKB-SubCell"/>
</dbReference>